<reference evidence="4" key="1">
    <citation type="submission" date="2022-11" db="EMBL/GenBank/DDBJ databases">
        <authorList>
            <person name="Petersen C."/>
        </authorList>
    </citation>
    <scope>NUCLEOTIDE SEQUENCE</scope>
    <source>
        <strain evidence="4">IBT 29864</strain>
    </source>
</reference>
<gene>
    <name evidence="4" type="ORF">N7496_008861</name>
</gene>
<dbReference type="InterPro" id="IPR056884">
    <property type="entry name" value="NPHP3-like_N"/>
</dbReference>
<feature type="domain" description="Nephrocystin 3-like N-terminal" evidence="3">
    <location>
        <begin position="12"/>
        <end position="125"/>
    </location>
</feature>
<dbReference type="OrthoDB" id="194358at2759"/>
<dbReference type="PANTHER" id="PTHR10039:SF5">
    <property type="entry name" value="NACHT DOMAIN-CONTAINING PROTEIN"/>
    <property type="match status" value="1"/>
</dbReference>
<dbReference type="Pfam" id="PF24883">
    <property type="entry name" value="NPHP3_N"/>
    <property type="match status" value="1"/>
</dbReference>
<dbReference type="PROSITE" id="PS50088">
    <property type="entry name" value="ANK_REPEAT"/>
    <property type="match status" value="3"/>
</dbReference>
<keyword evidence="2" id="KW-0040">ANK repeat</keyword>
<feature type="repeat" description="ANK" evidence="2">
    <location>
        <begin position="539"/>
        <end position="572"/>
    </location>
</feature>
<evidence type="ECO:0000313" key="4">
    <source>
        <dbReference type="EMBL" id="KAJ5369101.1"/>
    </source>
</evidence>
<dbReference type="SMART" id="SM00248">
    <property type="entry name" value="ANK"/>
    <property type="match status" value="4"/>
</dbReference>
<evidence type="ECO:0000256" key="1">
    <source>
        <dbReference type="ARBA" id="ARBA00022737"/>
    </source>
</evidence>
<reference evidence="4" key="2">
    <citation type="journal article" date="2023" name="IMA Fungus">
        <title>Comparative genomic study of the Penicillium genus elucidates a diverse pangenome and 15 lateral gene transfer events.</title>
        <authorList>
            <person name="Petersen C."/>
            <person name="Sorensen T."/>
            <person name="Nielsen M.R."/>
            <person name="Sondergaard T.E."/>
            <person name="Sorensen J.L."/>
            <person name="Fitzpatrick D.A."/>
            <person name="Frisvad J.C."/>
            <person name="Nielsen K.L."/>
        </authorList>
    </citation>
    <scope>NUCLEOTIDE SEQUENCE</scope>
    <source>
        <strain evidence="4">IBT 29864</strain>
    </source>
</reference>
<dbReference type="InterPro" id="IPR036770">
    <property type="entry name" value="Ankyrin_rpt-contain_sf"/>
</dbReference>
<keyword evidence="5" id="KW-1185">Reference proteome</keyword>
<evidence type="ECO:0000256" key="2">
    <source>
        <dbReference type="PROSITE-ProRule" id="PRU00023"/>
    </source>
</evidence>
<dbReference type="Proteomes" id="UP001147782">
    <property type="component" value="Unassembled WGS sequence"/>
</dbReference>
<name>A0A9W9V7F9_9EURO</name>
<dbReference type="PROSITE" id="PS50297">
    <property type="entry name" value="ANK_REP_REGION"/>
    <property type="match status" value="3"/>
</dbReference>
<dbReference type="SUPFAM" id="SSF48403">
    <property type="entry name" value="Ankyrin repeat"/>
    <property type="match status" value="1"/>
</dbReference>
<comment type="caution">
    <text evidence="4">The sequence shown here is derived from an EMBL/GenBank/DDBJ whole genome shotgun (WGS) entry which is preliminary data.</text>
</comment>
<dbReference type="Pfam" id="PF12796">
    <property type="entry name" value="Ank_2"/>
    <property type="match status" value="1"/>
</dbReference>
<dbReference type="PANTHER" id="PTHR10039">
    <property type="entry name" value="AMELOGENIN"/>
    <property type="match status" value="1"/>
</dbReference>
<organism evidence="4 5">
    <name type="scientific">Penicillium cataractarum</name>
    <dbReference type="NCBI Taxonomy" id="2100454"/>
    <lineage>
        <taxon>Eukaryota</taxon>
        <taxon>Fungi</taxon>
        <taxon>Dikarya</taxon>
        <taxon>Ascomycota</taxon>
        <taxon>Pezizomycotina</taxon>
        <taxon>Eurotiomycetes</taxon>
        <taxon>Eurotiomycetidae</taxon>
        <taxon>Eurotiales</taxon>
        <taxon>Aspergillaceae</taxon>
        <taxon>Penicillium</taxon>
    </lineage>
</organism>
<sequence length="616" mass="69591">MNFAYTQTMKAKEGTVIASFFNARGDVLERSTTGMYRSLLFQLLNAVPRLIEVFDVPEHKGKLDDLYETIVNQSRNPEWEPLTIFVDALDECDVDQVEEMVEFFEHSGKSAVSSGTRLKICFSSRHYPHIDIQYGRKLSLELEEGHEKDIATYIQSKLRVGKSKAAEEIKTKMRNKAGGIFMWVVLVAGILNAEYKGGRIFDVRKRLDAIPTKLSDLFKEILWRDQKNLQDLQLCIQWILFAKRPLKLEEYYFAAVSGLSPDELCEWDPEDITRDDMSRFVLSSSKGLAETTKSKRPTVQFIHESVREFFLKDGLRELWSDLTADFQSLSHRQLQQCCHAYIKLDISGYVPFGTPLPKASSDTAKDLRSSVSDKFPFLEYATHHVLYHADAANAFPQERFLKEFDLEAWIHLDNLFQIYDIRRHTPAASLLYILSENNLAKLIQTALILDPRIDIEGERHRYPLFAALANGQRDAVKALLQKEASFPQDDVSAQLEYGRNFKSHKGQTPLSWAAENGHESIVKQLLATDGVDVNARDSTGQTPLSWAAENGHESAVKQLLATDGVDVNARDSTGQTPLLWAAENGHESIVKQLLATDGVDVNAKDYGGGTPHTTGR</sequence>
<keyword evidence="1" id="KW-0677">Repeat</keyword>
<evidence type="ECO:0000259" key="3">
    <source>
        <dbReference type="Pfam" id="PF24883"/>
    </source>
</evidence>
<dbReference type="GeneID" id="81440959"/>
<evidence type="ECO:0000313" key="5">
    <source>
        <dbReference type="Proteomes" id="UP001147782"/>
    </source>
</evidence>
<dbReference type="PRINTS" id="PR01415">
    <property type="entry name" value="ANKYRIN"/>
</dbReference>
<proteinExistence type="predicted"/>
<feature type="repeat" description="ANK" evidence="2">
    <location>
        <begin position="505"/>
        <end position="538"/>
    </location>
</feature>
<dbReference type="EMBL" id="JAPZBS010000007">
    <property type="protein sequence ID" value="KAJ5369101.1"/>
    <property type="molecule type" value="Genomic_DNA"/>
</dbReference>
<dbReference type="Gene3D" id="1.25.40.20">
    <property type="entry name" value="Ankyrin repeat-containing domain"/>
    <property type="match status" value="2"/>
</dbReference>
<accession>A0A9W9V7F9</accession>
<dbReference type="AlphaFoldDB" id="A0A9W9V7F9"/>
<dbReference type="InterPro" id="IPR002110">
    <property type="entry name" value="Ankyrin_rpt"/>
</dbReference>
<feature type="repeat" description="ANK" evidence="2">
    <location>
        <begin position="573"/>
        <end position="606"/>
    </location>
</feature>
<protein>
    <submittedName>
        <fullName evidence="4">Ankyrin repeats (3 copies) domain-containing protein</fullName>
    </submittedName>
</protein>
<dbReference type="RefSeq" id="XP_056553843.1">
    <property type="nucleotide sequence ID" value="XM_056701780.1"/>
</dbReference>